<evidence type="ECO:0000256" key="1">
    <source>
        <dbReference type="ARBA" id="ARBA00004141"/>
    </source>
</evidence>
<reference evidence="7 8" key="1">
    <citation type="submission" date="2020-07" db="EMBL/GenBank/DDBJ databases">
        <title>Fungal Genomes of the International Space Station.</title>
        <authorList>
            <person name="Seuylemezian A."/>
            <person name="Singh N.K."/>
            <person name="Wood J."/>
            <person name="Venkateswaran K."/>
        </authorList>
    </citation>
    <scope>NUCLEOTIDE SEQUENCE [LARGE SCALE GENOMIC DNA]</scope>
    <source>
        <strain evidence="7 8">PL-B2</strain>
    </source>
</reference>
<feature type="transmembrane region" description="Helical" evidence="6">
    <location>
        <begin position="12"/>
        <end position="34"/>
    </location>
</feature>
<keyword evidence="4 6" id="KW-1133">Transmembrane helix</keyword>
<dbReference type="EMBL" id="JACWFH010000009">
    <property type="protein sequence ID" value="MBY0096880.1"/>
    <property type="molecule type" value="Genomic_DNA"/>
</dbReference>
<evidence type="ECO:0000313" key="8">
    <source>
        <dbReference type="Proteomes" id="UP000769780"/>
    </source>
</evidence>
<keyword evidence="8" id="KW-1185">Reference proteome</keyword>
<protein>
    <submittedName>
        <fullName evidence="7">TerC family protein</fullName>
    </submittedName>
</protein>
<feature type="transmembrane region" description="Helical" evidence="6">
    <location>
        <begin position="119"/>
        <end position="144"/>
    </location>
</feature>
<dbReference type="Proteomes" id="UP000769780">
    <property type="component" value="Unassembled WGS sequence"/>
</dbReference>
<evidence type="ECO:0000256" key="2">
    <source>
        <dbReference type="ARBA" id="ARBA00007511"/>
    </source>
</evidence>
<dbReference type="PANTHER" id="PTHR30238">
    <property type="entry name" value="MEMBRANE BOUND PREDICTED REDOX MODULATOR"/>
    <property type="match status" value="1"/>
</dbReference>
<accession>A0ABS7K3S4</accession>
<keyword evidence="3 6" id="KW-0812">Transmembrane</keyword>
<evidence type="ECO:0000256" key="3">
    <source>
        <dbReference type="ARBA" id="ARBA00022692"/>
    </source>
</evidence>
<feature type="transmembrane region" description="Helical" evidence="6">
    <location>
        <begin position="235"/>
        <end position="252"/>
    </location>
</feature>
<dbReference type="PANTHER" id="PTHR30238:SF4">
    <property type="entry name" value="SLL1022 PROTEIN"/>
    <property type="match status" value="1"/>
</dbReference>
<dbReference type="InterPro" id="IPR005496">
    <property type="entry name" value="Integral_membrane_TerC"/>
</dbReference>
<evidence type="ECO:0000256" key="4">
    <source>
        <dbReference type="ARBA" id="ARBA00022989"/>
    </source>
</evidence>
<evidence type="ECO:0000256" key="6">
    <source>
        <dbReference type="SAM" id="Phobius"/>
    </source>
</evidence>
<feature type="transmembrane region" description="Helical" evidence="6">
    <location>
        <begin position="71"/>
        <end position="91"/>
    </location>
</feature>
<dbReference type="InterPro" id="IPR022493">
    <property type="entry name" value="CHP03716_TM_YkoY"/>
</dbReference>
<dbReference type="RefSeq" id="WP_221873109.1">
    <property type="nucleotide sequence ID" value="NZ_JACWFH010000009.1"/>
</dbReference>
<name>A0ABS7K3S4_9BACI</name>
<comment type="subcellular location">
    <subcellularLocation>
        <location evidence="1">Membrane</location>
        <topology evidence="1">Multi-pass membrane protein</topology>
    </subcellularLocation>
</comment>
<dbReference type="NCBIfam" id="TIGR03716">
    <property type="entry name" value="R_switched_YkoY"/>
    <property type="match status" value="1"/>
</dbReference>
<keyword evidence="5 6" id="KW-0472">Membrane</keyword>
<gene>
    <name evidence="7" type="ORF">H0185_08665</name>
</gene>
<dbReference type="SUPFAM" id="SSF103473">
    <property type="entry name" value="MFS general substrate transporter"/>
    <property type="match status" value="1"/>
</dbReference>
<dbReference type="Gene3D" id="1.20.1250.20">
    <property type="entry name" value="MFS general substrate transporter like domains"/>
    <property type="match status" value="1"/>
</dbReference>
<dbReference type="Pfam" id="PF03741">
    <property type="entry name" value="TerC"/>
    <property type="match status" value="1"/>
</dbReference>
<feature type="transmembrane region" description="Helical" evidence="6">
    <location>
        <begin position="164"/>
        <end position="186"/>
    </location>
</feature>
<sequence length="267" mass="29413">MEMALLLEYGWVLLVLVLMEGLLAADNALVLAIMVRHLPEEKRKKALFYGLAGAFVFRFVSLFIISYLVDIWQVQAIGALYLLFMAFNHIFRKWVKGKAEDDSETDKDEGKPEKRKSGFWMTVFKVEVADIAFAVDSILAAVALAMTLPNTPLPQIGGMDGGKFLVIFTGGMIGVIIMRFAAGLFVKLLEKRPGLEMAAFFIVGWVGVKLAVLTLSHPALGVLSEEFSHSTGWKVTFYVVLVGIAIAGWFLSNDVSEKADKKASQVS</sequence>
<dbReference type="InterPro" id="IPR036259">
    <property type="entry name" value="MFS_trans_sf"/>
</dbReference>
<organism evidence="7 8">
    <name type="scientific">Mesobacillus maritimus</name>
    <dbReference type="NCBI Taxonomy" id="1643336"/>
    <lineage>
        <taxon>Bacteria</taxon>
        <taxon>Bacillati</taxon>
        <taxon>Bacillota</taxon>
        <taxon>Bacilli</taxon>
        <taxon>Bacillales</taxon>
        <taxon>Bacillaceae</taxon>
        <taxon>Mesobacillus</taxon>
    </lineage>
</organism>
<evidence type="ECO:0000256" key="5">
    <source>
        <dbReference type="ARBA" id="ARBA00023136"/>
    </source>
</evidence>
<evidence type="ECO:0000313" key="7">
    <source>
        <dbReference type="EMBL" id="MBY0096880.1"/>
    </source>
</evidence>
<comment type="caution">
    <text evidence="7">The sequence shown here is derived from an EMBL/GenBank/DDBJ whole genome shotgun (WGS) entry which is preliminary data.</text>
</comment>
<proteinExistence type="inferred from homology"/>
<feature type="transmembrane region" description="Helical" evidence="6">
    <location>
        <begin position="198"/>
        <end position="215"/>
    </location>
</feature>
<feature type="transmembrane region" description="Helical" evidence="6">
    <location>
        <begin position="46"/>
        <end position="65"/>
    </location>
</feature>
<comment type="similarity">
    <text evidence="2">Belongs to the TerC family.</text>
</comment>